<dbReference type="PANTHER" id="PTHR43875">
    <property type="entry name" value="MALTODEXTRIN IMPORT ATP-BINDING PROTEIN MSMX"/>
    <property type="match status" value="1"/>
</dbReference>
<dbReference type="GO" id="GO:0140359">
    <property type="term" value="F:ABC-type transporter activity"/>
    <property type="evidence" value="ECO:0007669"/>
    <property type="project" value="InterPro"/>
</dbReference>
<sequence length="382" mass="41657">MASISLRNVVKQYGHGAKANPVIHGVNAEIRDGEFVVIVGPSGCGKSTLLRMVAGLEEISGGEIDIGGRVVNDVEPADRDIAMVFQNYALYPHMSVFENMAYGLKIRKLSADEIQTRVDKAARILELGHLLQRKPRELSGGQRQRVAMGRAIVRDPQVFLFDEPLSNLDAKLRVQTRLEIQGLHRELGVTALFVTHDQVEAMTLAQRIIVMNAGRMEQFGTPEEVYGKPATTFVASFIGSPAMNLLRGQAQGDRFVVGGTSLHLPSPAPRQGELVLGVRPEHALPLSGGAGQSERPDPAAWPLRVEFVEMLGAERLVYGHLGGAPHAADRPVGHRTTNDPTAFTLRIAGTDHPPHPGDTVWMQAPAVRLHWFDATTGRRVEE</sequence>
<dbReference type="InterPro" id="IPR003593">
    <property type="entry name" value="AAA+_ATPase"/>
</dbReference>
<evidence type="ECO:0000256" key="4">
    <source>
        <dbReference type="ARBA" id="ARBA00022597"/>
    </source>
</evidence>
<dbReference type="Gene3D" id="2.40.50.100">
    <property type="match status" value="1"/>
</dbReference>
<keyword evidence="4" id="KW-0762">Sugar transport</keyword>
<dbReference type="GO" id="GO:0055052">
    <property type="term" value="C:ATP-binding cassette (ABC) transporter complex, substrate-binding subunit-containing"/>
    <property type="evidence" value="ECO:0007669"/>
    <property type="project" value="TreeGrafter"/>
</dbReference>
<dbReference type="SMART" id="SM00382">
    <property type="entry name" value="AAA"/>
    <property type="match status" value="1"/>
</dbReference>
<evidence type="ECO:0000256" key="5">
    <source>
        <dbReference type="ARBA" id="ARBA00022741"/>
    </source>
</evidence>
<dbReference type="GO" id="GO:0001407">
    <property type="term" value="P:glycerophosphodiester transmembrane transport"/>
    <property type="evidence" value="ECO:0007669"/>
    <property type="project" value="TreeGrafter"/>
</dbReference>
<keyword evidence="8" id="KW-0472">Membrane</keyword>
<dbReference type="GO" id="GO:0005524">
    <property type="term" value="F:ATP binding"/>
    <property type="evidence" value="ECO:0007669"/>
    <property type="project" value="UniProtKB-KW"/>
</dbReference>
<evidence type="ECO:0000256" key="7">
    <source>
        <dbReference type="ARBA" id="ARBA00022967"/>
    </source>
</evidence>
<dbReference type="InterPro" id="IPR017871">
    <property type="entry name" value="ABC_transporter-like_CS"/>
</dbReference>
<protein>
    <submittedName>
        <fullName evidence="9">sn-glycerol-3-phosphate import ATP-binding protein UgpC</fullName>
    </submittedName>
</protein>
<keyword evidence="10" id="KW-1185">Reference proteome</keyword>
<dbReference type="InterPro" id="IPR003439">
    <property type="entry name" value="ABC_transporter-like_ATP-bd"/>
</dbReference>
<dbReference type="STRING" id="76731.RD2015_3978"/>
<name>A0A0U3MLU0_9BURK</name>
<keyword evidence="6 9" id="KW-0067">ATP-binding</keyword>
<dbReference type="GO" id="GO:0016887">
    <property type="term" value="F:ATP hydrolysis activity"/>
    <property type="evidence" value="ECO:0007669"/>
    <property type="project" value="InterPro"/>
</dbReference>
<dbReference type="GO" id="GO:0008643">
    <property type="term" value="P:carbohydrate transport"/>
    <property type="evidence" value="ECO:0007669"/>
    <property type="project" value="InterPro"/>
</dbReference>
<keyword evidence="2" id="KW-1003">Cell membrane</keyword>
<keyword evidence="1" id="KW-0813">Transport</keyword>
<dbReference type="InterPro" id="IPR027417">
    <property type="entry name" value="P-loop_NTPase"/>
</dbReference>
<evidence type="ECO:0000313" key="10">
    <source>
        <dbReference type="Proteomes" id="UP000060699"/>
    </source>
</evidence>
<keyword evidence="7" id="KW-1278">Translocase</keyword>
<dbReference type="SUPFAM" id="SSF50331">
    <property type="entry name" value="MOP-like"/>
    <property type="match status" value="1"/>
</dbReference>
<evidence type="ECO:0000256" key="8">
    <source>
        <dbReference type="ARBA" id="ARBA00023136"/>
    </source>
</evidence>
<gene>
    <name evidence="9" type="ORF">RD2015_3978</name>
</gene>
<evidence type="ECO:0000256" key="3">
    <source>
        <dbReference type="ARBA" id="ARBA00022519"/>
    </source>
</evidence>
<dbReference type="RefSeq" id="WP_058936395.1">
    <property type="nucleotide sequence ID" value="NZ_CP013729.1"/>
</dbReference>
<organism evidence="9 10">
    <name type="scientific">Roseateles depolymerans</name>
    <dbReference type="NCBI Taxonomy" id="76731"/>
    <lineage>
        <taxon>Bacteria</taxon>
        <taxon>Pseudomonadati</taxon>
        <taxon>Pseudomonadota</taxon>
        <taxon>Betaproteobacteria</taxon>
        <taxon>Burkholderiales</taxon>
        <taxon>Sphaerotilaceae</taxon>
        <taxon>Roseateles</taxon>
    </lineage>
</organism>
<evidence type="ECO:0000256" key="6">
    <source>
        <dbReference type="ARBA" id="ARBA00022840"/>
    </source>
</evidence>
<dbReference type="InterPro" id="IPR047641">
    <property type="entry name" value="ABC_transpr_MalK/UgpC-like"/>
</dbReference>
<dbReference type="EMBL" id="CP013729">
    <property type="protein sequence ID" value="ALV08428.1"/>
    <property type="molecule type" value="Genomic_DNA"/>
</dbReference>
<dbReference type="Gene3D" id="3.40.50.300">
    <property type="entry name" value="P-loop containing nucleotide triphosphate hydrolases"/>
    <property type="match status" value="1"/>
</dbReference>
<dbReference type="Pfam" id="PF00005">
    <property type="entry name" value="ABC_tran"/>
    <property type="match status" value="1"/>
</dbReference>
<dbReference type="InterPro" id="IPR040582">
    <property type="entry name" value="OB_MalK-like"/>
</dbReference>
<dbReference type="PATRIC" id="fig|76731.3.peg.4073"/>
<dbReference type="PROSITE" id="PS50893">
    <property type="entry name" value="ABC_TRANSPORTER_2"/>
    <property type="match status" value="1"/>
</dbReference>
<dbReference type="Pfam" id="PF17912">
    <property type="entry name" value="OB_MalK"/>
    <property type="match status" value="1"/>
</dbReference>
<dbReference type="KEGG" id="rdp:RD2015_3978"/>
<dbReference type="FunFam" id="3.40.50.300:FF:000042">
    <property type="entry name" value="Maltose/maltodextrin ABC transporter, ATP-binding protein"/>
    <property type="match status" value="1"/>
</dbReference>
<dbReference type="NCBIfam" id="NF008653">
    <property type="entry name" value="PRK11650.1"/>
    <property type="match status" value="1"/>
</dbReference>
<dbReference type="CDD" id="cd03301">
    <property type="entry name" value="ABC_MalK_N"/>
    <property type="match status" value="1"/>
</dbReference>
<proteinExistence type="predicted"/>
<dbReference type="InterPro" id="IPR008995">
    <property type="entry name" value="Mo/tungstate-bd_C_term_dom"/>
</dbReference>
<evidence type="ECO:0000256" key="2">
    <source>
        <dbReference type="ARBA" id="ARBA00022475"/>
    </source>
</evidence>
<dbReference type="AlphaFoldDB" id="A0A0U3MLU0"/>
<evidence type="ECO:0000313" key="9">
    <source>
        <dbReference type="EMBL" id="ALV08428.1"/>
    </source>
</evidence>
<dbReference type="OrthoDB" id="5298774at2"/>
<reference evidence="9 10" key="1">
    <citation type="submission" date="2015-12" db="EMBL/GenBank/DDBJ databases">
        <title>Complete genome of Roseateles depolymerans KCTC 42856.</title>
        <authorList>
            <person name="Kim K.M."/>
        </authorList>
    </citation>
    <scope>NUCLEOTIDE SEQUENCE [LARGE SCALE GENOMIC DNA]</scope>
    <source>
        <strain evidence="9 10">KCTC 42856</strain>
    </source>
</reference>
<keyword evidence="5" id="KW-0547">Nucleotide-binding</keyword>
<dbReference type="SUPFAM" id="SSF52540">
    <property type="entry name" value="P-loop containing nucleoside triphosphate hydrolases"/>
    <property type="match status" value="1"/>
</dbReference>
<evidence type="ECO:0000256" key="1">
    <source>
        <dbReference type="ARBA" id="ARBA00022448"/>
    </source>
</evidence>
<accession>A0A0U3MLU0</accession>
<dbReference type="GO" id="GO:0015794">
    <property type="term" value="P:glycerol-3-phosphate transmembrane transport"/>
    <property type="evidence" value="ECO:0007669"/>
    <property type="project" value="TreeGrafter"/>
</dbReference>
<dbReference type="PROSITE" id="PS00211">
    <property type="entry name" value="ABC_TRANSPORTER_1"/>
    <property type="match status" value="1"/>
</dbReference>
<dbReference type="InterPro" id="IPR015855">
    <property type="entry name" value="ABC_transpr_MalK-like"/>
</dbReference>
<dbReference type="Proteomes" id="UP000060699">
    <property type="component" value="Chromosome"/>
</dbReference>
<keyword evidence="3" id="KW-0997">Cell inner membrane</keyword>
<dbReference type="PANTHER" id="PTHR43875:SF12">
    <property type="entry name" value="SN-GLYCEROL-3-PHOSPHATE IMPORT ATP-BINDING PROTEIN UGPC"/>
    <property type="match status" value="1"/>
</dbReference>